<dbReference type="Proteomes" id="UP000078200">
    <property type="component" value="Unassembled WGS sequence"/>
</dbReference>
<protein>
    <submittedName>
        <fullName evidence="2">Uncharacterized protein</fullName>
    </submittedName>
</protein>
<keyword evidence="1" id="KW-1133">Transmembrane helix</keyword>
<evidence type="ECO:0000313" key="3">
    <source>
        <dbReference type="Proteomes" id="UP000078200"/>
    </source>
</evidence>
<proteinExistence type="predicted"/>
<keyword evidence="1" id="KW-0472">Membrane</keyword>
<feature type="transmembrane region" description="Helical" evidence="1">
    <location>
        <begin position="30"/>
        <end position="52"/>
    </location>
</feature>
<dbReference type="EnsemblMetazoa" id="GAUT000543-RA">
    <property type="protein sequence ID" value="GAUT000543-PA"/>
    <property type="gene ID" value="GAUT000543"/>
</dbReference>
<keyword evidence="3" id="KW-1185">Reference proteome</keyword>
<dbReference type="PANTHER" id="PTHR38337">
    <property type="entry name" value="AGAP010540-PA"/>
    <property type="match status" value="1"/>
</dbReference>
<dbReference type="STRING" id="7395.A0A1A9UD57"/>
<dbReference type="VEuPathDB" id="VectorBase:GAUT000543"/>
<dbReference type="PANTHER" id="PTHR38337:SF1">
    <property type="entry name" value="GUSTATORY RECEPTOR"/>
    <property type="match status" value="1"/>
</dbReference>
<keyword evidence="1" id="KW-0812">Transmembrane</keyword>
<evidence type="ECO:0000313" key="2">
    <source>
        <dbReference type="EnsemblMetazoa" id="GAUT000543-PA"/>
    </source>
</evidence>
<reference evidence="2" key="1">
    <citation type="submission" date="2020-05" db="UniProtKB">
        <authorList>
            <consortium name="EnsemblMetazoa"/>
        </authorList>
    </citation>
    <scope>IDENTIFICATION</scope>
    <source>
        <strain evidence="2">TTRI</strain>
    </source>
</reference>
<feature type="transmembrane region" description="Helical" evidence="1">
    <location>
        <begin position="106"/>
        <end position="126"/>
    </location>
</feature>
<evidence type="ECO:0000256" key="1">
    <source>
        <dbReference type="SAM" id="Phobius"/>
    </source>
</evidence>
<name>A0A1A9UD57_GLOAU</name>
<dbReference type="AlphaFoldDB" id="A0A1A9UD57"/>
<accession>A0A1A9UD57</accession>
<organism evidence="2 3">
    <name type="scientific">Glossina austeni</name>
    <name type="common">Savannah tsetse fly</name>
    <dbReference type="NCBI Taxonomy" id="7395"/>
    <lineage>
        <taxon>Eukaryota</taxon>
        <taxon>Metazoa</taxon>
        <taxon>Ecdysozoa</taxon>
        <taxon>Arthropoda</taxon>
        <taxon>Hexapoda</taxon>
        <taxon>Insecta</taxon>
        <taxon>Pterygota</taxon>
        <taxon>Neoptera</taxon>
        <taxon>Endopterygota</taxon>
        <taxon>Diptera</taxon>
        <taxon>Brachycera</taxon>
        <taxon>Muscomorpha</taxon>
        <taxon>Hippoboscoidea</taxon>
        <taxon>Glossinidae</taxon>
        <taxon>Glossina</taxon>
    </lineage>
</organism>
<sequence>MFIERSTIYAIGRCIHIVGNFGFLYSNDVIIPNVASIALELVLCLLPLFMAASLTQKCKMAKSIGHRIQGRPFVYHNAANDDLNTVLIFASSLDMSAELFCIPIKYNYLCFTLLSCSVTFLTIAVYHNLSA</sequence>